<dbReference type="PANTHER" id="PTHR37308">
    <property type="entry name" value="INTEGRAL MEMBRANE PROTEIN"/>
    <property type="match status" value="1"/>
</dbReference>
<accession>G0LLK1</accession>
<dbReference type="TCDB" id="9.B.217.2.11">
    <property type="family name" value="the transmembrane prsw protease (prsw) family"/>
</dbReference>
<feature type="transmembrane region" description="Helical" evidence="1">
    <location>
        <begin position="84"/>
        <end position="105"/>
    </location>
</feature>
<feature type="transmembrane region" description="Helical" evidence="1">
    <location>
        <begin position="111"/>
        <end position="131"/>
    </location>
</feature>
<dbReference type="GeneID" id="12447788"/>
<feature type="transmembrane region" description="Helical" evidence="1">
    <location>
        <begin position="208"/>
        <end position="226"/>
    </location>
</feature>
<feature type="transmembrane region" description="Helical" evidence="1">
    <location>
        <begin position="232"/>
        <end position="250"/>
    </location>
</feature>
<dbReference type="KEGG" id="hwc:Hqrw_3011"/>
<proteinExistence type="predicted"/>
<evidence type="ECO:0000313" key="3">
    <source>
        <dbReference type="Proteomes" id="UP000007954"/>
    </source>
</evidence>
<dbReference type="PANTHER" id="PTHR37308:SF1">
    <property type="entry name" value="POLYPRENYL-PHOSPHATE TRANSPORTER"/>
    <property type="match status" value="1"/>
</dbReference>
<dbReference type="Proteomes" id="UP000007954">
    <property type="component" value="Chromosome"/>
</dbReference>
<dbReference type="AlphaFoldDB" id="G0LLK1"/>
<gene>
    <name evidence="2" type="ordered locus">Hqrw_3011</name>
</gene>
<dbReference type="RefSeq" id="WP_014556337.1">
    <property type="nucleotide sequence ID" value="NC_017459.1"/>
</dbReference>
<feature type="transmembrane region" description="Helical" evidence="1">
    <location>
        <begin position="170"/>
        <end position="196"/>
    </location>
</feature>
<protein>
    <submittedName>
        <fullName evidence="2">DUF368 family protein</fullName>
    </submittedName>
</protein>
<feature type="transmembrane region" description="Helical" evidence="1">
    <location>
        <begin position="257"/>
        <end position="277"/>
    </location>
</feature>
<name>G0LLK1_HALWC</name>
<dbReference type="OrthoDB" id="313161at2157"/>
<keyword evidence="1" id="KW-0472">Membrane</keyword>
<organism evidence="2 3">
    <name type="scientific">Haloquadratum walsbyi (strain DSM 16854 / JCM 12705 / C23)</name>
    <dbReference type="NCBI Taxonomy" id="768065"/>
    <lineage>
        <taxon>Archaea</taxon>
        <taxon>Methanobacteriati</taxon>
        <taxon>Methanobacteriota</taxon>
        <taxon>Stenosarchaea group</taxon>
        <taxon>Halobacteria</taxon>
        <taxon>Halobacteriales</taxon>
        <taxon>Haloferacaceae</taxon>
        <taxon>Haloquadratum</taxon>
    </lineage>
</organism>
<dbReference type="EMBL" id="FR746099">
    <property type="protein sequence ID" value="CCC40807.1"/>
    <property type="molecule type" value="Genomic_DNA"/>
</dbReference>
<keyword evidence="1" id="KW-0812">Transmembrane</keyword>
<evidence type="ECO:0000313" key="2">
    <source>
        <dbReference type="EMBL" id="CCC40807.1"/>
    </source>
</evidence>
<dbReference type="InterPro" id="IPR007163">
    <property type="entry name" value="VCA0040-like"/>
</dbReference>
<reference evidence="2 3" key="1">
    <citation type="journal article" date="2011" name="PLoS ONE">
        <title>Haloquadratum walsbyi: limited diversity in a global pond.</title>
        <authorList>
            <person name="Dyall-Smith M."/>
            <person name="Pfeiffer F."/>
            <person name="Klee K."/>
            <person name="Palm P."/>
            <person name="Gross K."/>
            <person name="Schuster S.C."/>
            <person name="Rampp M."/>
            <person name="Oesterhelt D."/>
        </authorList>
    </citation>
    <scope>NUCLEOTIDE SEQUENCE [LARGE SCALE GENOMIC DNA]</scope>
    <source>
        <strain evidence="3">DSM 16854 / JCM 12705 / C23</strain>
    </source>
</reference>
<sequence>MVNDSDESSLMPSWLVVYIKGICMGAADAVPGVSGGTIALIVGIYERLITAVTAVTPRRIRAILSAPHPHYRESALAALRTIDIWFLIALGAGILSAIITITRIVHVGIVSYPAITFGFFFGLIAASAWVLRQPLTIDTPGRIVAAAGGFLVAFIVSGQAATALGQSLPVTILAGAVAVSAMILPGISGSLLLVILGQYEYMTGTLSMFVDAGVAVLTGGSFAPVIETGTVVVAFVSGAVFGLFSIAHAVRWALERYYEATFAFLVALIVGALRAPVVRVGTRLSSDAGTGWTPSTIALFITAALVGVFIIILLERAAGIGDVDMRI</sequence>
<keyword evidence="1" id="KW-1133">Transmembrane helix</keyword>
<feature type="transmembrane region" description="Helical" evidence="1">
    <location>
        <begin position="143"/>
        <end position="164"/>
    </location>
</feature>
<dbReference type="HOGENOM" id="CLU_055621_0_0_2"/>
<feature type="transmembrane region" description="Helical" evidence="1">
    <location>
        <begin position="297"/>
        <end position="318"/>
    </location>
</feature>
<dbReference type="Pfam" id="PF04018">
    <property type="entry name" value="VCA0040-like"/>
    <property type="match status" value="1"/>
</dbReference>
<evidence type="ECO:0000256" key="1">
    <source>
        <dbReference type="SAM" id="Phobius"/>
    </source>
</evidence>